<dbReference type="EC" id="1.14.19.-" evidence="2"/>
<dbReference type="GO" id="GO:0016717">
    <property type="term" value="F:oxidoreductase activity, acting on paired donors, with oxidation of a pair of donors resulting in the reduction of molecular oxygen to two molecules of water"/>
    <property type="evidence" value="ECO:0007669"/>
    <property type="project" value="TreeGrafter"/>
</dbReference>
<dbReference type="OrthoDB" id="104711at2"/>
<evidence type="ECO:0000259" key="1">
    <source>
        <dbReference type="Pfam" id="PF00487"/>
    </source>
</evidence>
<dbReference type="InterPro" id="IPR005804">
    <property type="entry name" value="FA_desaturase_dom"/>
</dbReference>
<dbReference type="PANTHER" id="PTHR19353:SF19">
    <property type="entry name" value="DELTA(5) FATTY ACID DESATURASE C-RELATED"/>
    <property type="match status" value="1"/>
</dbReference>
<dbReference type="RefSeq" id="WP_153532663.1">
    <property type="nucleotide sequence ID" value="NZ_WEGH01000002.1"/>
</dbReference>
<evidence type="ECO:0000313" key="2">
    <source>
        <dbReference type="EMBL" id="MQY04419.1"/>
    </source>
</evidence>
<dbReference type="GO" id="GO:0008610">
    <property type="term" value="P:lipid biosynthetic process"/>
    <property type="evidence" value="ECO:0007669"/>
    <property type="project" value="UniProtKB-ARBA"/>
</dbReference>
<evidence type="ECO:0000313" key="3">
    <source>
        <dbReference type="Proteomes" id="UP000487268"/>
    </source>
</evidence>
<feature type="domain" description="Fatty acid desaturase" evidence="1">
    <location>
        <begin position="63"/>
        <end position="324"/>
    </location>
</feature>
<accession>A0A7K0BTB8</accession>
<keyword evidence="2" id="KW-0560">Oxidoreductase</keyword>
<comment type="caution">
    <text evidence="2">The sequence shown here is derived from an EMBL/GenBank/DDBJ whole genome shotgun (WGS) entry which is preliminary data.</text>
</comment>
<organism evidence="2 3">
    <name type="scientific">Actinomadura macrotermitis</name>
    <dbReference type="NCBI Taxonomy" id="2585200"/>
    <lineage>
        <taxon>Bacteria</taxon>
        <taxon>Bacillati</taxon>
        <taxon>Actinomycetota</taxon>
        <taxon>Actinomycetes</taxon>
        <taxon>Streptosporangiales</taxon>
        <taxon>Thermomonosporaceae</taxon>
        <taxon>Actinomadura</taxon>
    </lineage>
</organism>
<proteinExistence type="predicted"/>
<dbReference type="EMBL" id="WEGH01000002">
    <property type="protein sequence ID" value="MQY04419.1"/>
    <property type="molecule type" value="Genomic_DNA"/>
</dbReference>
<reference evidence="2 3" key="1">
    <citation type="submission" date="2019-10" db="EMBL/GenBank/DDBJ databases">
        <title>Actinomadura rubteroloni sp. nov. and Actinomadura macrotermitis sp. nov., isolated from the gut of fungus growing-termite Macrotermes natalensis.</title>
        <authorList>
            <person name="Benndorf R."/>
            <person name="Martin K."/>
            <person name="Kuefner M."/>
            <person name="De Beer W."/>
            <person name="Kaster A.-K."/>
            <person name="Vollmers J."/>
            <person name="Poulsen M."/>
            <person name="Beemelmanns C."/>
        </authorList>
    </citation>
    <scope>NUCLEOTIDE SEQUENCE [LARGE SCALE GENOMIC DNA]</scope>
    <source>
        <strain evidence="2 3">RB68</strain>
    </source>
</reference>
<dbReference type="PANTHER" id="PTHR19353">
    <property type="entry name" value="FATTY ACID DESATURASE 2"/>
    <property type="match status" value="1"/>
</dbReference>
<gene>
    <name evidence="2" type="primary">desA3_1</name>
    <name evidence="2" type="ORF">ACRB68_24720</name>
</gene>
<dbReference type="AlphaFoldDB" id="A0A7K0BTB8"/>
<dbReference type="Pfam" id="PF00487">
    <property type="entry name" value="FA_desaturase"/>
    <property type="match status" value="1"/>
</dbReference>
<keyword evidence="3" id="KW-1185">Reference proteome</keyword>
<protein>
    <submittedName>
        <fullName evidence="2">NADPH-dependent stearoyl-CoA 9-desaturase</fullName>
        <ecNumber evidence="2">1.14.19.-</ecNumber>
    </submittedName>
</protein>
<dbReference type="InterPro" id="IPR012171">
    <property type="entry name" value="Fatty_acid_desaturase"/>
</dbReference>
<sequence>MEARQLTQDEADELGRELDKIRAEVIGDRGTADARYIRRVIAAQRGLEVAGRALLFGASRRWAWWGGAVTLAVAKSLENMEIGHNVMHGQWDWMRDPKIHSTTWEWDNACPADQWKHAHNVLHHTYTNVLGKDRDIGYTILRVNPAQPWHPVYLAQPLYNVLFAALFEFGNAVYDIGDRVETGGDVRAGLAGIGRKFARQAVKDYVAFPLLAGRNARRVAAANFTAGVLRNIWVHTVIFCGHFPGDVQVFPEDVLEGETRGQWYLRQLLGSCDITGGPLLHLMTGNLSHQIEHHLFPDLPSNRYAEIAPRVQEICARYGLPYHADSLVRQVAGHWGRVLRLAFPGGR</sequence>
<dbReference type="CDD" id="cd03506">
    <property type="entry name" value="Delta6-FADS-like"/>
    <property type="match status" value="1"/>
</dbReference>
<dbReference type="GO" id="GO:0016020">
    <property type="term" value="C:membrane"/>
    <property type="evidence" value="ECO:0007669"/>
    <property type="project" value="TreeGrafter"/>
</dbReference>
<name>A0A7K0BTB8_9ACTN</name>
<dbReference type="Proteomes" id="UP000487268">
    <property type="component" value="Unassembled WGS sequence"/>
</dbReference>